<dbReference type="InterPro" id="IPR032466">
    <property type="entry name" value="Metal_Hydrolase"/>
</dbReference>
<comment type="cofactor">
    <cofactor evidence="1">
        <name>Zn(2+)</name>
        <dbReference type="ChEBI" id="CHEBI:29105"/>
    </cofactor>
</comment>
<sequence>MSTELSFDEVRALPKVSLHDHLDGGLRPATIVELAAAVGHRLPTDDPDELGRWFVESASAGSLERYLETFDHTIAVMQTADGLARVAREAVADLAAGGVVLAELRYAPEQHLRGGLTPQQVVDAVRGGLEEGVAEAADAGRRIVAGQLLTALRHLDSGDWTAELALANRDSGVVGFDVAGPEAGYPALRHENALRTLRDASFPVTVHAGEGAGLESIAEAVHRTGALRIGHGARIVDDIAFGEPTDDDRLGLDGAQLGRLAQWVLDQQVPLELCPRSNVQTGAAASVATHPVTALLRLGFAVTVNTDNRLMSGTSPTTELHGLVADAGWTLADLRDVALTAAWSAFRPFDERSALVDDVILPAYTEPANGRHRA</sequence>
<comment type="caution">
    <text evidence="9">The sequence shown here is derived from an EMBL/GenBank/DDBJ whole genome shotgun (WGS) entry which is preliminary data.</text>
</comment>
<dbReference type="Proteomes" id="UP000321484">
    <property type="component" value="Unassembled WGS sequence"/>
</dbReference>
<dbReference type="AlphaFoldDB" id="A0A511YWL3"/>
<dbReference type="EMBL" id="BJYK01000002">
    <property type="protein sequence ID" value="GEN79597.1"/>
    <property type="molecule type" value="Genomic_DNA"/>
</dbReference>
<organism evidence="9 10">
    <name type="scientific">Actinotalea fermentans</name>
    <dbReference type="NCBI Taxonomy" id="43671"/>
    <lineage>
        <taxon>Bacteria</taxon>
        <taxon>Bacillati</taxon>
        <taxon>Actinomycetota</taxon>
        <taxon>Actinomycetes</taxon>
        <taxon>Micrococcales</taxon>
        <taxon>Cellulomonadaceae</taxon>
        <taxon>Actinotalea</taxon>
    </lineage>
</organism>
<comment type="similarity">
    <text evidence="2">Belongs to the metallo-dependent hydrolases superfamily. Adenosine and AMP deaminases family.</text>
</comment>
<evidence type="ECO:0000256" key="1">
    <source>
        <dbReference type="ARBA" id="ARBA00001947"/>
    </source>
</evidence>
<keyword evidence="10" id="KW-1185">Reference proteome</keyword>
<evidence type="ECO:0000256" key="3">
    <source>
        <dbReference type="ARBA" id="ARBA00012784"/>
    </source>
</evidence>
<evidence type="ECO:0000313" key="9">
    <source>
        <dbReference type="EMBL" id="GEN79597.1"/>
    </source>
</evidence>
<evidence type="ECO:0000256" key="6">
    <source>
        <dbReference type="ARBA" id="ARBA00022833"/>
    </source>
</evidence>
<evidence type="ECO:0000259" key="8">
    <source>
        <dbReference type="Pfam" id="PF00962"/>
    </source>
</evidence>
<dbReference type="OrthoDB" id="9779574at2"/>
<keyword evidence="5" id="KW-0378">Hydrolase</keyword>
<dbReference type="PANTHER" id="PTHR11409">
    <property type="entry name" value="ADENOSINE DEAMINASE"/>
    <property type="match status" value="1"/>
</dbReference>
<dbReference type="Gene3D" id="3.20.20.140">
    <property type="entry name" value="Metal-dependent hydrolases"/>
    <property type="match status" value="1"/>
</dbReference>
<name>A0A511YWL3_9CELL</name>
<reference evidence="9 10" key="1">
    <citation type="submission" date="2019-07" db="EMBL/GenBank/DDBJ databases">
        <title>Whole genome shotgun sequence of Actinotalea fermentans NBRC 105374.</title>
        <authorList>
            <person name="Hosoyama A."/>
            <person name="Uohara A."/>
            <person name="Ohji S."/>
            <person name="Ichikawa N."/>
        </authorList>
    </citation>
    <scope>NUCLEOTIDE SEQUENCE [LARGE SCALE GENOMIC DNA]</scope>
    <source>
        <strain evidence="9 10">NBRC 105374</strain>
    </source>
</reference>
<dbReference type="RefSeq" id="WP_034248239.1">
    <property type="nucleotide sequence ID" value="NZ_BJYK01000002.1"/>
</dbReference>
<dbReference type="GO" id="GO:0043103">
    <property type="term" value="P:hypoxanthine salvage"/>
    <property type="evidence" value="ECO:0007669"/>
    <property type="project" value="TreeGrafter"/>
</dbReference>
<accession>A0A511YWL3</accession>
<dbReference type="InterPro" id="IPR006330">
    <property type="entry name" value="Ado/ade_deaminase"/>
</dbReference>
<dbReference type="GO" id="GO:0009117">
    <property type="term" value="P:nucleotide metabolic process"/>
    <property type="evidence" value="ECO:0007669"/>
    <property type="project" value="UniProtKB-KW"/>
</dbReference>
<evidence type="ECO:0000256" key="4">
    <source>
        <dbReference type="ARBA" id="ARBA00022723"/>
    </source>
</evidence>
<dbReference type="GO" id="GO:0046872">
    <property type="term" value="F:metal ion binding"/>
    <property type="evidence" value="ECO:0007669"/>
    <property type="project" value="UniProtKB-KW"/>
</dbReference>
<evidence type="ECO:0000256" key="7">
    <source>
        <dbReference type="ARBA" id="ARBA00023080"/>
    </source>
</evidence>
<dbReference type="GO" id="GO:0005829">
    <property type="term" value="C:cytosol"/>
    <property type="evidence" value="ECO:0007669"/>
    <property type="project" value="TreeGrafter"/>
</dbReference>
<dbReference type="InterPro" id="IPR001365">
    <property type="entry name" value="A_deaminase_dom"/>
</dbReference>
<dbReference type="SUPFAM" id="SSF51556">
    <property type="entry name" value="Metallo-dependent hydrolases"/>
    <property type="match status" value="1"/>
</dbReference>
<evidence type="ECO:0000256" key="5">
    <source>
        <dbReference type="ARBA" id="ARBA00022801"/>
    </source>
</evidence>
<dbReference type="GO" id="GO:0046103">
    <property type="term" value="P:inosine biosynthetic process"/>
    <property type="evidence" value="ECO:0007669"/>
    <property type="project" value="TreeGrafter"/>
</dbReference>
<evidence type="ECO:0000313" key="10">
    <source>
        <dbReference type="Proteomes" id="UP000321484"/>
    </source>
</evidence>
<keyword evidence="6" id="KW-0862">Zinc</keyword>
<gene>
    <name evidence="9" type="primary">add2</name>
    <name evidence="9" type="ORF">AFE02nite_13310</name>
</gene>
<keyword evidence="4" id="KW-0479">Metal-binding</keyword>
<proteinExistence type="inferred from homology"/>
<evidence type="ECO:0000256" key="2">
    <source>
        <dbReference type="ARBA" id="ARBA00006676"/>
    </source>
</evidence>
<dbReference type="EC" id="3.5.4.4" evidence="3"/>
<dbReference type="GO" id="GO:0006154">
    <property type="term" value="P:adenosine catabolic process"/>
    <property type="evidence" value="ECO:0007669"/>
    <property type="project" value="TreeGrafter"/>
</dbReference>
<dbReference type="PANTHER" id="PTHR11409:SF43">
    <property type="entry name" value="ADENOSINE DEAMINASE"/>
    <property type="match status" value="1"/>
</dbReference>
<dbReference type="GO" id="GO:0004000">
    <property type="term" value="F:adenosine deaminase activity"/>
    <property type="evidence" value="ECO:0007669"/>
    <property type="project" value="TreeGrafter"/>
</dbReference>
<feature type="domain" description="Adenosine deaminase" evidence="8">
    <location>
        <begin position="14"/>
        <end position="360"/>
    </location>
</feature>
<dbReference type="FunFam" id="3.20.20.140:FF:000020">
    <property type="entry name" value="Adenosine deaminase"/>
    <property type="match status" value="1"/>
</dbReference>
<protein>
    <recommendedName>
        <fullName evidence="3">adenosine deaminase</fullName>
        <ecNumber evidence="3">3.5.4.4</ecNumber>
    </recommendedName>
</protein>
<dbReference type="Pfam" id="PF00962">
    <property type="entry name" value="A_deaminase"/>
    <property type="match status" value="1"/>
</dbReference>
<keyword evidence="7" id="KW-0546">Nucleotide metabolism</keyword>
<dbReference type="NCBIfam" id="NF006847">
    <property type="entry name" value="PRK09358.1-2"/>
    <property type="match status" value="1"/>
</dbReference>